<dbReference type="PANTHER" id="PTHR15004:SF0">
    <property type="entry name" value="GLUTAMYL-TRNA(GLN) AMIDOTRANSFERASE SUBUNIT C, MITOCHONDRIAL"/>
    <property type="match status" value="1"/>
</dbReference>
<dbReference type="GO" id="GO:0016740">
    <property type="term" value="F:transferase activity"/>
    <property type="evidence" value="ECO:0007669"/>
    <property type="project" value="UniProtKB-KW"/>
</dbReference>
<dbReference type="RefSeq" id="WP_121240202.1">
    <property type="nucleotide sequence ID" value="NZ_BHVV01000002.1"/>
</dbReference>
<comment type="subunit">
    <text evidence="1">Heterotrimer of A, B and C subunits.</text>
</comment>
<evidence type="ECO:0000313" key="2">
    <source>
        <dbReference type="EMBL" id="RLJ68287.1"/>
    </source>
</evidence>
<dbReference type="HAMAP" id="MF_00122">
    <property type="entry name" value="GatC"/>
    <property type="match status" value="1"/>
</dbReference>
<organism evidence="2 3">
    <name type="scientific">Sulfurisoma sediminicola</name>
    <dbReference type="NCBI Taxonomy" id="1381557"/>
    <lineage>
        <taxon>Bacteria</taxon>
        <taxon>Pseudomonadati</taxon>
        <taxon>Pseudomonadota</taxon>
        <taxon>Betaproteobacteria</taxon>
        <taxon>Nitrosomonadales</taxon>
        <taxon>Sterolibacteriaceae</taxon>
        <taxon>Sulfurisoma</taxon>
    </lineage>
</organism>
<dbReference type="Proteomes" id="UP000268908">
    <property type="component" value="Unassembled WGS sequence"/>
</dbReference>
<protein>
    <recommendedName>
        <fullName evidence="1">Aspartyl/glutamyl-tRNA(Asn/Gln) amidotransferase subunit C</fullName>
        <shortName evidence="1">Asp/Glu-ADT subunit C</shortName>
        <ecNumber evidence="1">6.3.5.-</ecNumber>
    </recommendedName>
</protein>
<gene>
    <name evidence="1" type="primary">gatC</name>
    <name evidence="2" type="ORF">DFR35_0845</name>
</gene>
<dbReference type="NCBIfam" id="TIGR00135">
    <property type="entry name" value="gatC"/>
    <property type="match status" value="1"/>
</dbReference>
<comment type="caution">
    <text evidence="2">The sequence shown here is derived from an EMBL/GenBank/DDBJ whole genome shotgun (WGS) entry which is preliminary data.</text>
</comment>
<comment type="similarity">
    <text evidence="1">Belongs to the GatC family.</text>
</comment>
<keyword evidence="1" id="KW-0547">Nucleotide-binding</keyword>
<proteinExistence type="inferred from homology"/>
<dbReference type="InterPro" id="IPR003837">
    <property type="entry name" value="GatC"/>
</dbReference>
<name>A0A497XLJ8_9PROT</name>
<dbReference type="EC" id="6.3.5.-" evidence="1"/>
<sequence length="95" mass="10399">MSLTLDDVRRIARLARLDVSAAELDTTRDQLNGILAFIEQLQSVDTAGIEPMAHAVDVVQRLRPDAVAEADRRDAFQAVAPETEGGLYLVPKVIE</sequence>
<keyword evidence="1" id="KW-0067">ATP-binding</keyword>
<dbReference type="GO" id="GO:0005524">
    <property type="term" value="F:ATP binding"/>
    <property type="evidence" value="ECO:0007669"/>
    <property type="project" value="UniProtKB-KW"/>
</dbReference>
<reference evidence="2 3" key="1">
    <citation type="submission" date="2018-10" db="EMBL/GenBank/DDBJ databases">
        <title>Genomic Encyclopedia of Type Strains, Phase IV (KMG-IV): sequencing the most valuable type-strain genomes for metagenomic binning, comparative biology and taxonomic classification.</title>
        <authorList>
            <person name="Goeker M."/>
        </authorList>
    </citation>
    <scope>NUCLEOTIDE SEQUENCE [LARGE SCALE GENOMIC DNA]</scope>
    <source>
        <strain evidence="2 3">DSM 26916</strain>
    </source>
</reference>
<dbReference type="InterPro" id="IPR036113">
    <property type="entry name" value="Asp/Glu-ADT_sf_sub_c"/>
</dbReference>
<keyword evidence="2" id="KW-0808">Transferase</keyword>
<dbReference type="PANTHER" id="PTHR15004">
    <property type="entry name" value="GLUTAMYL-TRNA(GLN) AMIDOTRANSFERASE SUBUNIT C, MITOCHONDRIAL"/>
    <property type="match status" value="1"/>
</dbReference>
<keyword evidence="1" id="KW-0648">Protein biosynthesis</keyword>
<dbReference type="GO" id="GO:0006412">
    <property type="term" value="P:translation"/>
    <property type="evidence" value="ECO:0007669"/>
    <property type="project" value="UniProtKB-UniRule"/>
</dbReference>
<comment type="catalytic activity">
    <reaction evidence="1">
        <text>L-aspartyl-tRNA(Asn) + L-glutamine + ATP + H2O = L-asparaginyl-tRNA(Asn) + L-glutamate + ADP + phosphate + 2 H(+)</text>
        <dbReference type="Rhea" id="RHEA:14513"/>
        <dbReference type="Rhea" id="RHEA-COMP:9674"/>
        <dbReference type="Rhea" id="RHEA-COMP:9677"/>
        <dbReference type="ChEBI" id="CHEBI:15377"/>
        <dbReference type="ChEBI" id="CHEBI:15378"/>
        <dbReference type="ChEBI" id="CHEBI:29985"/>
        <dbReference type="ChEBI" id="CHEBI:30616"/>
        <dbReference type="ChEBI" id="CHEBI:43474"/>
        <dbReference type="ChEBI" id="CHEBI:58359"/>
        <dbReference type="ChEBI" id="CHEBI:78515"/>
        <dbReference type="ChEBI" id="CHEBI:78516"/>
        <dbReference type="ChEBI" id="CHEBI:456216"/>
    </reaction>
</comment>
<comment type="function">
    <text evidence="1">Allows the formation of correctly charged Asn-tRNA(Asn) or Gln-tRNA(Gln) through the transamidation of misacylated Asp-tRNA(Asn) or Glu-tRNA(Gln) in organisms which lack either or both of asparaginyl-tRNA or glutaminyl-tRNA synthetases. The reaction takes place in the presence of glutamine and ATP through an activated phospho-Asp-tRNA(Asn) or phospho-Glu-tRNA(Gln).</text>
</comment>
<comment type="catalytic activity">
    <reaction evidence="1">
        <text>L-glutamyl-tRNA(Gln) + L-glutamine + ATP + H2O = L-glutaminyl-tRNA(Gln) + L-glutamate + ADP + phosphate + H(+)</text>
        <dbReference type="Rhea" id="RHEA:17521"/>
        <dbReference type="Rhea" id="RHEA-COMP:9681"/>
        <dbReference type="Rhea" id="RHEA-COMP:9684"/>
        <dbReference type="ChEBI" id="CHEBI:15377"/>
        <dbReference type="ChEBI" id="CHEBI:15378"/>
        <dbReference type="ChEBI" id="CHEBI:29985"/>
        <dbReference type="ChEBI" id="CHEBI:30616"/>
        <dbReference type="ChEBI" id="CHEBI:43474"/>
        <dbReference type="ChEBI" id="CHEBI:58359"/>
        <dbReference type="ChEBI" id="CHEBI:78520"/>
        <dbReference type="ChEBI" id="CHEBI:78521"/>
        <dbReference type="ChEBI" id="CHEBI:456216"/>
    </reaction>
</comment>
<dbReference type="Gene3D" id="1.10.20.60">
    <property type="entry name" value="Glu-tRNAGln amidotransferase C subunit, N-terminal domain"/>
    <property type="match status" value="1"/>
</dbReference>
<evidence type="ECO:0000256" key="1">
    <source>
        <dbReference type="HAMAP-Rule" id="MF_00122"/>
    </source>
</evidence>
<dbReference type="GO" id="GO:0006450">
    <property type="term" value="P:regulation of translational fidelity"/>
    <property type="evidence" value="ECO:0007669"/>
    <property type="project" value="InterPro"/>
</dbReference>
<dbReference type="GO" id="GO:0070681">
    <property type="term" value="P:glutaminyl-tRNAGln biosynthesis via transamidation"/>
    <property type="evidence" value="ECO:0007669"/>
    <property type="project" value="TreeGrafter"/>
</dbReference>
<dbReference type="GO" id="GO:0050567">
    <property type="term" value="F:glutaminyl-tRNA synthase (glutamine-hydrolyzing) activity"/>
    <property type="evidence" value="ECO:0007669"/>
    <property type="project" value="UniProtKB-UniRule"/>
</dbReference>
<dbReference type="OrthoDB" id="9794326at2"/>
<dbReference type="Pfam" id="PF02686">
    <property type="entry name" value="GatC"/>
    <property type="match status" value="1"/>
</dbReference>
<dbReference type="SUPFAM" id="SSF141000">
    <property type="entry name" value="Glu-tRNAGln amidotransferase C subunit"/>
    <property type="match status" value="1"/>
</dbReference>
<accession>A0A497XLJ8</accession>
<dbReference type="AlphaFoldDB" id="A0A497XLJ8"/>
<dbReference type="GO" id="GO:0050566">
    <property type="term" value="F:asparaginyl-tRNA synthase (glutamine-hydrolyzing) activity"/>
    <property type="evidence" value="ECO:0007669"/>
    <property type="project" value="RHEA"/>
</dbReference>
<evidence type="ECO:0000313" key="3">
    <source>
        <dbReference type="Proteomes" id="UP000268908"/>
    </source>
</evidence>
<dbReference type="EMBL" id="RCCI01000004">
    <property type="protein sequence ID" value="RLJ68287.1"/>
    <property type="molecule type" value="Genomic_DNA"/>
</dbReference>
<keyword evidence="1" id="KW-0436">Ligase</keyword>
<keyword evidence="3" id="KW-1185">Reference proteome</keyword>